<dbReference type="InParanoid" id="H2AXG8"/>
<organism evidence="1 2">
    <name type="scientific">Kazachstania africana (strain ATCC 22294 / BCRC 22015 / CBS 2517 / CECT 1963 / NBRC 1671 / NRRL Y-8276)</name>
    <name type="common">Yeast</name>
    <name type="synonym">Kluyveromyces africanus</name>
    <dbReference type="NCBI Taxonomy" id="1071382"/>
    <lineage>
        <taxon>Eukaryota</taxon>
        <taxon>Fungi</taxon>
        <taxon>Dikarya</taxon>
        <taxon>Ascomycota</taxon>
        <taxon>Saccharomycotina</taxon>
        <taxon>Saccharomycetes</taxon>
        <taxon>Saccharomycetales</taxon>
        <taxon>Saccharomycetaceae</taxon>
        <taxon>Kazachstania</taxon>
    </lineage>
</organism>
<accession>H2AXG8</accession>
<dbReference type="EMBL" id="HE650827">
    <property type="protein sequence ID" value="CCF59068.1"/>
    <property type="molecule type" value="Genomic_DNA"/>
</dbReference>
<gene>
    <name evidence="1" type="primary">KAFR0G00350</name>
    <name evidence="1" type="ORF">KAFR_0G00350</name>
</gene>
<dbReference type="AlphaFoldDB" id="H2AXG8"/>
<proteinExistence type="predicted"/>
<dbReference type="HOGENOM" id="CLU_1402628_0_0_1"/>
<evidence type="ECO:0000313" key="1">
    <source>
        <dbReference type="EMBL" id="CCF59068.1"/>
    </source>
</evidence>
<dbReference type="KEGG" id="kaf:KAFR_0G00350"/>
<dbReference type="GeneID" id="13884559"/>
<keyword evidence="2" id="KW-1185">Reference proteome</keyword>
<evidence type="ECO:0000313" key="2">
    <source>
        <dbReference type="Proteomes" id="UP000005220"/>
    </source>
</evidence>
<dbReference type="RefSeq" id="XP_003958203.1">
    <property type="nucleotide sequence ID" value="XM_003958154.1"/>
</dbReference>
<protein>
    <submittedName>
        <fullName evidence="1">Uncharacterized protein</fullName>
    </submittedName>
</protein>
<dbReference type="Proteomes" id="UP000005220">
    <property type="component" value="Chromosome 7"/>
</dbReference>
<name>H2AXG8_KAZAF</name>
<sequence length="194" mass="22546">MLTNHYEYIYISPLVSIKCLRRFSVDCFQIKPRVVIIHASSRATERWRTARNLNANSSCSGFAVLGTPRNACQYIELSFLQAKFLRRPKFCLLHSAVCMLEVRYLENLFTSCFAWKTLLLRFFLEKVCQTGHLSTMLSHHACSPVHQAGYERIYCVSKPFYCWVRLCIHFGADFQVVSSRSCEMTGFIYKQVLL</sequence>
<reference evidence="1 2" key="1">
    <citation type="journal article" date="2011" name="Proc. Natl. Acad. Sci. U.S.A.">
        <title>Evolutionary erosion of yeast sex chromosomes by mating-type switching accidents.</title>
        <authorList>
            <person name="Gordon J.L."/>
            <person name="Armisen D."/>
            <person name="Proux-Wera E."/>
            <person name="Oheigeartaigh S.S."/>
            <person name="Byrne K.P."/>
            <person name="Wolfe K.H."/>
        </authorList>
    </citation>
    <scope>NUCLEOTIDE SEQUENCE [LARGE SCALE GENOMIC DNA]</scope>
    <source>
        <strain evidence="2">ATCC 22294 / BCRC 22015 / CBS 2517 / CECT 1963 / NBRC 1671 / NRRL Y-8276</strain>
    </source>
</reference>